<accession>A0A9D3USR5</accession>
<dbReference type="AlphaFoldDB" id="A0A9D3USR5"/>
<dbReference type="EMBL" id="JAIQCV010000010">
    <property type="protein sequence ID" value="KAH1056591.1"/>
    <property type="molecule type" value="Genomic_DNA"/>
</dbReference>
<protein>
    <submittedName>
        <fullName evidence="1">Uncharacterized protein</fullName>
    </submittedName>
</protein>
<reference evidence="1 2" key="1">
    <citation type="journal article" date="2021" name="Plant Biotechnol. J.">
        <title>Multi-omics assisted identification of the key and species-specific regulatory components of drought-tolerant mechanisms in Gossypium stocksii.</title>
        <authorList>
            <person name="Yu D."/>
            <person name="Ke L."/>
            <person name="Zhang D."/>
            <person name="Wu Y."/>
            <person name="Sun Y."/>
            <person name="Mei J."/>
            <person name="Sun J."/>
            <person name="Sun Y."/>
        </authorList>
    </citation>
    <scope>NUCLEOTIDE SEQUENCE [LARGE SCALE GENOMIC DNA]</scope>
    <source>
        <strain evidence="2">cv. E1</strain>
        <tissue evidence="1">Leaf</tissue>
    </source>
</reference>
<sequence>MSKCYDTMKTIQKQLDLLLEAIRCRAREHIPVDECVELDNVEVEEEVPYIIIEQQDLRVDCQHEIEVE</sequence>
<evidence type="ECO:0000313" key="1">
    <source>
        <dbReference type="EMBL" id="KAH1056591.1"/>
    </source>
</evidence>
<gene>
    <name evidence="1" type="ORF">J1N35_034656</name>
</gene>
<evidence type="ECO:0000313" key="2">
    <source>
        <dbReference type="Proteomes" id="UP000828251"/>
    </source>
</evidence>
<keyword evidence="2" id="KW-1185">Reference proteome</keyword>
<comment type="caution">
    <text evidence="1">The sequence shown here is derived from an EMBL/GenBank/DDBJ whole genome shotgun (WGS) entry which is preliminary data.</text>
</comment>
<organism evidence="1 2">
    <name type="scientific">Gossypium stocksii</name>
    <dbReference type="NCBI Taxonomy" id="47602"/>
    <lineage>
        <taxon>Eukaryota</taxon>
        <taxon>Viridiplantae</taxon>
        <taxon>Streptophyta</taxon>
        <taxon>Embryophyta</taxon>
        <taxon>Tracheophyta</taxon>
        <taxon>Spermatophyta</taxon>
        <taxon>Magnoliopsida</taxon>
        <taxon>eudicotyledons</taxon>
        <taxon>Gunneridae</taxon>
        <taxon>Pentapetalae</taxon>
        <taxon>rosids</taxon>
        <taxon>malvids</taxon>
        <taxon>Malvales</taxon>
        <taxon>Malvaceae</taxon>
        <taxon>Malvoideae</taxon>
        <taxon>Gossypium</taxon>
    </lineage>
</organism>
<dbReference type="Proteomes" id="UP000828251">
    <property type="component" value="Unassembled WGS sequence"/>
</dbReference>
<proteinExistence type="predicted"/>
<name>A0A9D3USR5_9ROSI</name>